<protein>
    <submittedName>
        <fullName evidence="1">DUF2575 domain-containing protein</fullName>
    </submittedName>
</protein>
<reference evidence="1 2" key="1">
    <citation type="submission" date="2018-03" db="EMBL/GenBank/DDBJ databases">
        <title>Non-Typhoidal Salmonella genome sequencing and assembly.</title>
        <authorList>
            <person name="Matchawe C."/>
        </authorList>
    </citation>
    <scope>NUCLEOTIDE SEQUENCE [LARGE SCALE GENOMIC DNA]</scope>
    <source>
        <strain evidence="1 2">8EV</strain>
    </source>
</reference>
<gene>
    <name evidence="1" type="ORF">C9F10_31190</name>
</gene>
<dbReference type="EMBL" id="PYKK01002098">
    <property type="protein sequence ID" value="TGD07766.1"/>
    <property type="molecule type" value="Genomic_DNA"/>
</dbReference>
<accession>A0A659RVA1</accession>
<name>A0A659RVA1_SALET</name>
<comment type="caution">
    <text evidence="1">The sequence shown here is derived from an EMBL/GenBank/DDBJ whole genome shotgun (WGS) entry which is preliminary data.</text>
</comment>
<evidence type="ECO:0000313" key="1">
    <source>
        <dbReference type="EMBL" id="TGD07766.1"/>
    </source>
</evidence>
<dbReference type="AlphaFoldDB" id="A0A659RVA1"/>
<dbReference type="AntiFam" id="ANF00260">
    <property type="entry name" value="Protein of unknown function (DUF2575)"/>
</dbReference>
<dbReference type="Proteomes" id="UP000297989">
    <property type="component" value="Unassembled WGS sequence"/>
</dbReference>
<proteinExistence type="predicted"/>
<evidence type="ECO:0000313" key="2">
    <source>
        <dbReference type="Proteomes" id="UP000297989"/>
    </source>
</evidence>
<sequence length="82" mass="9236">MQHSLRSDGAGFYLLACCEYSLSMRKIALSGGFWGGVCRMAMKSIFFMFPQGNSRLTLTAVQGILLRCSLFRVRHEADTRHT</sequence>
<organism evidence="1 2">
    <name type="scientific">Salmonella enterica subsp. enterica serovar Poona</name>
    <dbReference type="NCBI Taxonomy" id="436295"/>
    <lineage>
        <taxon>Bacteria</taxon>
        <taxon>Pseudomonadati</taxon>
        <taxon>Pseudomonadota</taxon>
        <taxon>Gammaproteobacteria</taxon>
        <taxon>Enterobacterales</taxon>
        <taxon>Enterobacteriaceae</taxon>
        <taxon>Salmonella</taxon>
    </lineage>
</organism>